<dbReference type="EMBL" id="JABBKX010000001">
    <property type="protein sequence ID" value="NMJ40380.1"/>
    <property type="molecule type" value="Genomic_DNA"/>
</dbReference>
<dbReference type="Pfam" id="PF07835">
    <property type="entry name" value="COX4_pro_2"/>
    <property type="match status" value="1"/>
</dbReference>
<keyword evidence="5" id="KW-1185">Reference proteome</keyword>
<sequence length="85" mass="9631">MRRGRPGASRTPCRPRPAFLNADPEIASRGRAVAEQQTHYDFVEVKSADILADRERSWEGFTSFVTWSTGACIVVLVLMYLFLVR</sequence>
<feature type="domain" description="Cytochrome c oxidase subunit IV bacterial aa3 type" evidence="3">
    <location>
        <begin position="54"/>
        <end position="83"/>
    </location>
</feature>
<reference evidence="4 5" key="1">
    <citation type="submission" date="2020-03" db="EMBL/GenBank/DDBJ databases">
        <authorList>
            <person name="Sun Q."/>
        </authorList>
    </citation>
    <scope>NUCLEOTIDE SEQUENCE [LARGE SCALE GENOMIC DNA]</scope>
    <source>
        <strain evidence="4 5">JC162</strain>
    </source>
</reference>
<dbReference type="Gene3D" id="1.20.5.160">
    <property type="entry name" value="Bacterial aa3 type cytochrome c oxidase subunit IV"/>
    <property type="match status" value="1"/>
</dbReference>
<accession>A0A848EA82</accession>
<protein>
    <submittedName>
        <fullName evidence="4">Aa3-type cytochrome c oxidase subunit IV</fullName>
    </submittedName>
</protein>
<evidence type="ECO:0000313" key="5">
    <source>
        <dbReference type="Proteomes" id="UP000548582"/>
    </source>
</evidence>
<comment type="caution">
    <text evidence="4">The sequence shown here is derived from an EMBL/GenBank/DDBJ whole genome shotgun (WGS) entry which is preliminary data.</text>
</comment>
<feature type="region of interest" description="Disordered" evidence="1">
    <location>
        <begin position="1"/>
        <end position="21"/>
    </location>
</feature>
<evidence type="ECO:0000259" key="3">
    <source>
        <dbReference type="Pfam" id="PF07835"/>
    </source>
</evidence>
<feature type="transmembrane region" description="Helical" evidence="2">
    <location>
        <begin position="64"/>
        <end position="83"/>
    </location>
</feature>
<evidence type="ECO:0000313" key="4">
    <source>
        <dbReference type="EMBL" id="NMJ40380.1"/>
    </source>
</evidence>
<organism evidence="4 5">
    <name type="scientific">Neoroseomonas marina</name>
    <dbReference type="NCBI Taxonomy" id="1232220"/>
    <lineage>
        <taxon>Bacteria</taxon>
        <taxon>Pseudomonadati</taxon>
        <taxon>Pseudomonadota</taxon>
        <taxon>Alphaproteobacteria</taxon>
        <taxon>Acetobacterales</taxon>
        <taxon>Acetobacteraceae</taxon>
        <taxon>Neoroseomonas</taxon>
    </lineage>
</organism>
<evidence type="ECO:0000256" key="2">
    <source>
        <dbReference type="SAM" id="Phobius"/>
    </source>
</evidence>
<name>A0A848EA82_9PROT</name>
<proteinExistence type="predicted"/>
<dbReference type="Proteomes" id="UP000548582">
    <property type="component" value="Unassembled WGS sequence"/>
</dbReference>
<evidence type="ECO:0000256" key="1">
    <source>
        <dbReference type="SAM" id="MobiDB-lite"/>
    </source>
</evidence>
<keyword evidence="2" id="KW-0812">Transmembrane</keyword>
<dbReference type="SUPFAM" id="SSF81469">
    <property type="entry name" value="Bacterial aa3 type cytochrome c oxidase subunit IV"/>
    <property type="match status" value="1"/>
</dbReference>
<dbReference type="InterPro" id="IPR036596">
    <property type="entry name" value="Cyt-C_aa3_sf"/>
</dbReference>
<dbReference type="AlphaFoldDB" id="A0A848EA82"/>
<keyword evidence="2" id="KW-0472">Membrane</keyword>
<gene>
    <name evidence="4" type="ORF">GWK16_03950</name>
</gene>
<dbReference type="InterPro" id="IPR012422">
    <property type="entry name" value="Cyt_c_oxidase_su4_bac-aa3"/>
</dbReference>
<keyword evidence="2" id="KW-1133">Transmembrane helix</keyword>